<dbReference type="EMBL" id="CM017322">
    <property type="protein sequence ID" value="KAE8010440.1"/>
    <property type="molecule type" value="Genomic_DNA"/>
</dbReference>
<evidence type="ECO:0000313" key="11">
    <source>
        <dbReference type="EMBL" id="KAE8010440.1"/>
    </source>
</evidence>
<dbReference type="InterPro" id="IPR036961">
    <property type="entry name" value="Kinesin_motor_dom_sf"/>
</dbReference>
<dbReference type="AlphaFoldDB" id="A0A5N6QVU0"/>
<dbReference type="OrthoDB" id="3176171at2759"/>
<dbReference type="PANTHER" id="PTHR47968:SF29">
    <property type="entry name" value="KINESIN-LIKE PROTEIN"/>
    <property type="match status" value="1"/>
</dbReference>
<feature type="binding site" evidence="7">
    <location>
        <begin position="105"/>
        <end position="112"/>
    </location>
    <ligand>
        <name>ATP</name>
        <dbReference type="ChEBI" id="CHEBI:30616"/>
    </ligand>
</feature>
<dbReference type="InterPro" id="IPR027417">
    <property type="entry name" value="P-loop_NTPase"/>
</dbReference>
<dbReference type="Pfam" id="PF00225">
    <property type="entry name" value="Kinesin"/>
    <property type="match status" value="1"/>
</dbReference>
<evidence type="ECO:0000256" key="5">
    <source>
        <dbReference type="ARBA" id="ARBA00023175"/>
    </source>
</evidence>
<feature type="coiled-coil region" evidence="9">
    <location>
        <begin position="363"/>
        <end position="390"/>
    </location>
</feature>
<evidence type="ECO:0000256" key="2">
    <source>
        <dbReference type="ARBA" id="ARBA00022741"/>
    </source>
</evidence>
<feature type="domain" description="Kinesin motor" evidence="10">
    <location>
        <begin position="14"/>
        <end position="348"/>
    </location>
</feature>
<dbReference type="Gene3D" id="3.40.850.10">
    <property type="entry name" value="Kinesin motor domain"/>
    <property type="match status" value="1"/>
</dbReference>
<dbReference type="PROSITE" id="PS00411">
    <property type="entry name" value="KINESIN_MOTOR_1"/>
    <property type="match status" value="1"/>
</dbReference>
<keyword evidence="2 7" id="KW-0547">Nucleotide-binding</keyword>
<name>A0A5N6QVU0_9ROSI</name>
<dbReference type="FunFam" id="3.40.850.10:FF:000056">
    <property type="entry name" value="Kinesin-like protein"/>
    <property type="match status" value="1"/>
</dbReference>
<comment type="similarity">
    <text evidence="6">Belongs to the TRAFAC class myosin-kinesin ATPase superfamily. Kinesin family. KIN-8 subfamily.</text>
</comment>
<dbReference type="PROSITE" id="PS50067">
    <property type="entry name" value="KINESIN_MOTOR_2"/>
    <property type="match status" value="1"/>
</dbReference>
<evidence type="ECO:0000259" key="10">
    <source>
        <dbReference type="PROSITE" id="PS50067"/>
    </source>
</evidence>
<evidence type="ECO:0000256" key="3">
    <source>
        <dbReference type="ARBA" id="ARBA00022840"/>
    </source>
</evidence>
<dbReference type="GO" id="GO:0003777">
    <property type="term" value="F:microtubule motor activity"/>
    <property type="evidence" value="ECO:0007669"/>
    <property type="project" value="InterPro"/>
</dbReference>
<accession>A0A5N6QVU0</accession>
<sequence length="819" mass="92004">MPSIRAPAAKKTTTLTVAVKCRPLTERERGRDIVRVIDNKEVVVLDPDLSKDYLVRIQNRTKEKKYCFDHAFGPNRTNVDVYKKCISSVIAGVVQGLNATVFAYGSTGSGKTYTMVGTRDDPGLMVLSLHTIFDLIKSNKSSDEFEVTCSYLEVYNEVIYDLLEKSSGHLELREDPEQGIIVAGLRCIKVHSADKILELLNLGNGRRKTESTEVNATSSRSHAVLEITVKRKQRNKYRNQVLRGKLALVDLAGSERASETNSGGQKLRDGANINRSLLALANCINALGKQQKKGLAYVPYRNSKLTRILKDGLSGNSQTVMVATVSPEDSQYHHTVNTLKYADRAKEIKTHIQKNIGTVDTHVSDYQRMIDSLQIEVGRLNKELAAKESQLSVKPVEKAADDELSWLNILSHEISENVQERINLQKALFELEETNLCNRTELQHLDDAIAKQQAIGTDGAVVDALRARRQVILDNIRDNDEAGVNYQKEIEANERHRCELQDMIEEAISNNGNKTYLRILSQYRILGMTNTELQFEMAMRDQVIHNQRESLRNMWNLLMGLGLDERQILDLAAKQGITIEDWTVTPYLGLSDRKQSLSPASGRLEPLDCPYMGQSFLKTSCIFQHCQDFGSRSFSREHWDSASTFCREEHHSSYYLMSHDHSPSSCVRLRRSSEHWVGGRASPFFGTPMKHPRKLRHSYPEIRTHSSPYGESCMSSSSHSADFGNHHKDAWNTTMWQHLCESPHLRMSSSQELYKGKLMGHGGTTQGLFGCSPLEQGPGFLGSNRTFQNPKPSNCSNMSPLPSFASMGQISLGSHNPDT</sequence>
<evidence type="ECO:0000256" key="4">
    <source>
        <dbReference type="ARBA" id="ARBA00023054"/>
    </source>
</evidence>
<dbReference type="PANTHER" id="PTHR47968">
    <property type="entry name" value="CENTROMERE PROTEIN E"/>
    <property type="match status" value="1"/>
</dbReference>
<dbReference type="SUPFAM" id="SSF52540">
    <property type="entry name" value="P-loop containing nucleoside triphosphate hydrolases"/>
    <property type="match status" value="1"/>
</dbReference>
<evidence type="ECO:0000256" key="6">
    <source>
        <dbReference type="ARBA" id="ARBA00060769"/>
    </source>
</evidence>
<keyword evidence="5 7" id="KW-0505">Motor protein</keyword>
<organism evidence="11 12">
    <name type="scientific">Carpinus fangiana</name>
    <dbReference type="NCBI Taxonomy" id="176857"/>
    <lineage>
        <taxon>Eukaryota</taxon>
        <taxon>Viridiplantae</taxon>
        <taxon>Streptophyta</taxon>
        <taxon>Embryophyta</taxon>
        <taxon>Tracheophyta</taxon>
        <taxon>Spermatophyta</taxon>
        <taxon>Magnoliopsida</taxon>
        <taxon>eudicotyledons</taxon>
        <taxon>Gunneridae</taxon>
        <taxon>Pentapetalae</taxon>
        <taxon>rosids</taxon>
        <taxon>fabids</taxon>
        <taxon>Fagales</taxon>
        <taxon>Betulaceae</taxon>
        <taxon>Carpinus</taxon>
    </lineage>
</organism>
<reference evidence="11 12" key="1">
    <citation type="submission" date="2019-06" db="EMBL/GenBank/DDBJ databases">
        <title>A chromosomal-level reference genome of Carpinus fangiana (Coryloideae, Betulaceae).</title>
        <authorList>
            <person name="Yang X."/>
            <person name="Wang Z."/>
            <person name="Zhang L."/>
            <person name="Hao G."/>
            <person name="Liu J."/>
            <person name="Yang Y."/>
        </authorList>
    </citation>
    <scope>NUCLEOTIDE SEQUENCE [LARGE SCALE GENOMIC DNA]</scope>
    <source>
        <strain evidence="11">Cfa_2016G</strain>
        <tissue evidence="11">Leaf</tissue>
    </source>
</reference>
<dbReference type="PRINTS" id="PR00380">
    <property type="entry name" value="KINESINHEAVY"/>
</dbReference>
<evidence type="ECO:0000313" key="12">
    <source>
        <dbReference type="Proteomes" id="UP000327013"/>
    </source>
</evidence>
<dbReference type="CDD" id="cd01370">
    <property type="entry name" value="KISc_KIP3_like"/>
    <property type="match status" value="1"/>
</dbReference>
<evidence type="ECO:0000256" key="8">
    <source>
        <dbReference type="RuleBase" id="RU000394"/>
    </source>
</evidence>
<keyword evidence="12" id="KW-1185">Reference proteome</keyword>
<dbReference type="GO" id="GO:0008017">
    <property type="term" value="F:microtubule binding"/>
    <property type="evidence" value="ECO:0007669"/>
    <property type="project" value="InterPro"/>
</dbReference>
<evidence type="ECO:0000256" key="1">
    <source>
        <dbReference type="ARBA" id="ARBA00022701"/>
    </source>
</evidence>
<dbReference type="InterPro" id="IPR027640">
    <property type="entry name" value="Kinesin-like_fam"/>
</dbReference>
<dbReference type="GO" id="GO:0005874">
    <property type="term" value="C:microtubule"/>
    <property type="evidence" value="ECO:0007669"/>
    <property type="project" value="UniProtKB-KW"/>
</dbReference>
<evidence type="ECO:0000256" key="7">
    <source>
        <dbReference type="PROSITE-ProRule" id="PRU00283"/>
    </source>
</evidence>
<keyword evidence="1 8" id="KW-0493">Microtubule</keyword>
<protein>
    <recommendedName>
        <fullName evidence="8">Kinesin-like protein</fullName>
    </recommendedName>
</protein>
<gene>
    <name evidence="11" type="ORF">FH972_006811</name>
</gene>
<dbReference type="GO" id="GO:0007018">
    <property type="term" value="P:microtubule-based movement"/>
    <property type="evidence" value="ECO:0007669"/>
    <property type="project" value="InterPro"/>
</dbReference>
<keyword evidence="4 9" id="KW-0175">Coiled coil</keyword>
<dbReference type="GO" id="GO:0005524">
    <property type="term" value="F:ATP binding"/>
    <property type="evidence" value="ECO:0007669"/>
    <property type="project" value="UniProtKB-UniRule"/>
</dbReference>
<dbReference type="SMART" id="SM00129">
    <property type="entry name" value="KISc"/>
    <property type="match status" value="1"/>
</dbReference>
<dbReference type="InterPro" id="IPR001752">
    <property type="entry name" value="Kinesin_motor_dom"/>
</dbReference>
<dbReference type="InterPro" id="IPR019821">
    <property type="entry name" value="Kinesin_motor_CS"/>
</dbReference>
<proteinExistence type="inferred from homology"/>
<evidence type="ECO:0000256" key="9">
    <source>
        <dbReference type="SAM" id="Coils"/>
    </source>
</evidence>
<keyword evidence="3 7" id="KW-0067">ATP-binding</keyword>
<dbReference type="Proteomes" id="UP000327013">
    <property type="component" value="Chromosome 2"/>
</dbReference>